<dbReference type="VEuPathDB" id="TrichDB:TVAGG3_0204170"/>
<dbReference type="VEuPathDB" id="TrichDB:TVAG_421050"/>
<evidence type="ECO:0000256" key="1">
    <source>
        <dbReference type="SAM" id="Coils"/>
    </source>
</evidence>
<dbReference type="AlphaFoldDB" id="A2EVT0"/>
<evidence type="ECO:0000313" key="3">
    <source>
        <dbReference type="Proteomes" id="UP000001542"/>
    </source>
</evidence>
<protein>
    <submittedName>
        <fullName evidence="2">Uncharacterized protein</fullName>
    </submittedName>
</protein>
<reference evidence="2" key="1">
    <citation type="submission" date="2006-10" db="EMBL/GenBank/DDBJ databases">
        <authorList>
            <person name="Amadeo P."/>
            <person name="Zhao Q."/>
            <person name="Wortman J."/>
            <person name="Fraser-Liggett C."/>
            <person name="Carlton J."/>
        </authorList>
    </citation>
    <scope>NUCLEOTIDE SEQUENCE</scope>
    <source>
        <strain evidence="2">G3</strain>
    </source>
</reference>
<keyword evidence="3" id="KW-1185">Reference proteome</keyword>
<gene>
    <name evidence="2" type="ORF">TVAG_421050</name>
</gene>
<dbReference type="SMR" id="A2EVT0"/>
<evidence type="ECO:0000313" key="2">
    <source>
        <dbReference type="EMBL" id="EAY03217.1"/>
    </source>
</evidence>
<dbReference type="RefSeq" id="XP_001315440.1">
    <property type="nucleotide sequence ID" value="XM_001315405.1"/>
</dbReference>
<accession>A2EVT0</accession>
<proteinExistence type="predicted"/>
<reference evidence="2" key="2">
    <citation type="journal article" date="2007" name="Science">
        <title>Draft genome sequence of the sexually transmitted pathogen Trichomonas vaginalis.</title>
        <authorList>
            <person name="Carlton J.M."/>
            <person name="Hirt R.P."/>
            <person name="Silva J.C."/>
            <person name="Delcher A.L."/>
            <person name="Schatz M."/>
            <person name="Zhao Q."/>
            <person name="Wortman J.R."/>
            <person name="Bidwell S.L."/>
            <person name="Alsmark U.C.M."/>
            <person name="Besteiro S."/>
            <person name="Sicheritz-Ponten T."/>
            <person name="Noel C.J."/>
            <person name="Dacks J.B."/>
            <person name="Foster P.G."/>
            <person name="Simillion C."/>
            <person name="Van de Peer Y."/>
            <person name="Miranda-Saavedra D."/>
            <person name="Barton G.J."/>
            <person name="Westrop G.D."/>
            <person name="Mueller S."/>
            <person name="Dessi D."/>
            <person name="Fiori P.L."/>
            <person name="Ren Q."/>
            <person name="Paulsen I."/>
            <person name="Zhang H."/>
            <person name="Bastida-Corcuera F.D."/>
            <person name="Simoes-Barbosa A."/>
            <person name="Brown M.T."/>
            <person name="Hayes R.D."/>
            <person name="Mukherjee M."/>
            <person name="Okumura C.Y."/>
            <person name="Schneider R."/>
            <person name="Smith A.J."/>
            <person name="Vanacova S."/>
            <person name="Villalvazo M."/>
            <person name="Haas B.J."/>
            <person name="Pertea M."/>
            <person name="Feldblyum T.V."/>
            <person name="Utterback T.R."/>
            <person name="Shu C.L."/>
            <person name="Osoegawa K."/>
            <person name="de Jong P.J."/>
            <person name="Hrdy I."/>
            <person name="Horvathova L."/>
            <person name="Zubacova Z."/>
            <person name="Dolezal P."/>
            <person name="Malik S.B."/>
            <person name="Logsdon J.M. Jr."/>
            <person name="Henze K."/>
            <person name="Gupta A."/>
            <person name="Wang C.C."/>
            <person name="Dunne R.L."/>
            <person name="Upcroft J.A."/>
            <person name="Upcroft P."/>
            <person name="White O."/>
            <person name="Salzberg S.L."/>
            <person name="Tang P."/>
            <person name="Chiu C.-H."/>
            <person name="Lee Y.-S."/>
            <person name="Embley T.M."/>
            <person name="Coombs G.H."/>
            <person name="Mottram J.C."/>
            <person name="Tachezy J."/>
            <person name="Fraser-Liggett C.M."/>
            <person name="Johnson P.J."/>
        </authorList>
    </citation>
    <scope>NUCLEOTIDE SEQUENCE [LARGE SCALE GENOMIC DNA]</scope>
    <source>
        <strain evidence="2">G3</strain>
    </source>
</reference>
<dbReference type="KEGG" id="tva:4761063"/>
<dbReference type="Proteomes" id="UP000001542">
    <property type="component" value="Unassembled WGS sequence"/>
</dbReference>
<organism evidence="2 3">
    <name type="scientific">Trichomonas vaginalis (strain ATCC PRA-98 / G3)</name>
    <dbReference type="NCBI Taxonomy" id="412133"/>
    <lineage>
        <taxon>Eukaryota</taxon>
        <taxon>Metamonada</taxon>
        <taxon>Parabasalia</taxon>
        <taxon>Trichomonadida</taxon>
        <taxon>Trichomonadidae</taxon>
        <taxon>Trichomonas</taxon>
    </lineage>
</organism>
<feature type="coiled-coil region" evidence="1">
    <location>
        <begin position="1"/>
        <end position="28"/>
    </location>
</feature>
<dbReference type="InParanoid" id="A2EVT0"/>
<sequence>MGEKKMTKKEIEANLKKAMNDADFQTEKSAEYQWLQSVYDKKRLTLPYIKKVCEELSKAIGKEYGSECHNCRRRSSFWIHTHLNEIRDYLTKNETEIESPDGGKVKLTPPSA</sequence>
<keyword evidence="1" id="KW-0175">Coiled coil</keyword>
<dbReference type="EMBL" id="DS113511">
    <property type="protein sequence ID" value="EAY03217.1"/>
    <property type="molecule type" value="Genomic_DNA"/>
</dbReference>
<name>A2EVT0_TRIV3</name>